<reference evidence="1" key="2">
    <citation type="submission" date="2020-09" db="EMBL/GenBank/DDBJ databases">
        <authorList>
            <person name="Sun Q."/>
            <person name="Zhou Y."/>
        </authorList>
    </citation>
    <scope>NUCLEOTIDE SEQUENCE</scope>
    <source>
        <strain evidence="1">CGMCC 1.8984</strain>
    </source>
</reference>
<dbReference type="EMBL" id="BMMD01000001">
    <property type="protein sequence ID" value="GGJ69741.1"/>
    <property type="molecule type" value="Genomic_DNA"/>
</dbReference>
<comment type="caution">
    <text evidence="1">The sequence shown here is derived from an EMBL/GenBank/DDBJ whole genome shotgun (WGS) entry which is preliminary data.</text>
</comment>
<reference evidence="1" key="1">
    <citation type="journal article" date="2014" name="Int. J. Syst. Evol. Microbiol.">
        <title>Complete genome sequence of Corynebacterium casei LMG S-19264T (=DSM 44701T), isolated from a smear-ripened cheese.</title>
        <authorList>
            <consortium name="US DOE Joint Genome Institute (JGI-PGF)"/>
            <person name="Walter F."/>
            <person name="Albersmeier A."/>
            <person name="Kalinowski J."/>
            <person name="Ruckert C."/>
        </authorList>
    </citation>
    <scope>NUCLEOTIDE SEQUENCE</scope>
    <source>
        <strain evidence="1">CGMCC 1.8984</strain>
    </source>
</reference>
<name>A0A917PBJ4_9MICO</name>
<proteinExistence type="predicted"/>
<organism evidence="1 2">
    <name type="scientific">Agromyces bauzanensis</name>
    <dbReference type="NCBI Taxonomy" id="1308924"/>
    <lineage>
        <taxon>Bacteria</taxon>
        <taxon>Bacillati</taxon>
        <taxon>Actinomycetota</taxon>
        <taxon>Actinomycetes</taxon>
        <taxon>Micrococcales</taxon>
        <taxon>Microbacteriaceae</taxon>
        <taxon>Agromyces</taxon>
    </lineage>
</organism>
<evidence type="ECO:0000313" key="2">
    <source>
        <dbReference type="Proteomes" id="UP000636956"/>
    </source>
</evidence>
<gene>
    <name evidence="1" type="ORF">GCM10011372_04450</name>
</gene>
<evidence type="ECO:0000313" key="1">
    <source>
        <dbReference type="EMBL" id="GGJ69741.1"/>
    </source>
</evidence>
<sequence length="124" mass="14171">MVLAEKIVTAIDRGEANTRWRDFADIYTLSRVSQVDGGVLRASLETVAAYRRVELAPLIPRFAEMPERVQPKWRAWRVRVNRDRELPEQFADVLDVVAEFADPILNMAASGEWNARTARWTSNG</sequence>
<keyword evidence="2" id="KW-1185">Reference proteome</keyword>
<accession>A0A917PBJ4</accession>
<dbReference type="InterPro" id="IPR014942">
    <property type="entry name" value="AbiEii"/>
</dbReference>
<dbReference type="Pfam" id="PF08843">
    <property type="entry name" value="AbiEii"/>
    <property type="match status" value="1"/>
</dbReference>
<dbReference type="AlphaFoldDB" id="A0A917PBJ4"/>
<dbReference type="RefSeq" id="WP_188741778.1">
    <property type="nucleotide sequence ID" value="NZ_BAABFW010000041.1"/>
</dbReference>
<protein>
    <submittedName>
        <fullName evidence="1">Uncharacterized protein</fullName>
    </submittedName>
</protein>
<dbReference type="Proteomes" id="UP000636956">
    <property type="component" value="Unassembled WGS sequence"/>
</dbReference>